<dbReference type="PANTHER" id="PTHR21600">
    <property type="entry name" value="MITOCHONDRIAL RNA PSEUDOURIDINE SYNTHASE"/>
    <property type="match status" value="1"/>
</dbReference>
<evidence type="ECO:0000259" key="2">
    <source>
        <dbReference type="Pfam" id="PF00849"/>
    </source>
</evidence>
<evidence type="ECO:0000313" key="3">
    <source>
        <dbReference type="EMBL" id="NDW14788.1"/>
    </source>
</evidence>
<reference evidence="3 4" key="1">
    <citation type="submission" date="2020-01" db="EMBL/GenBank/DDBJ databases">
        <title>Genomes of bacteria type strains.</title>
        <authorList>
            <person name="Chen J."/>
            <person name="Zhu S."/>
            <person name="Yang J."/>
        </authorList>
    </citation>
    <scope>NUCLEOTIDE SEQUENCE [LARGE SCALE GENOMIC DNA]</scope>
    <source>
        <strain evidence="3 4">LMG 24078</strain>
    </source>
</reference>
<keyword evidence="4" id="KW-1185">Reference proteome</keyword>
<dbReference type="CDD" id="cd02869">
    <property type="entry name" value="PseudoU_synth_RluA_like"/>
    <property type="match status" value="1"/>
</dbReference>
<dbReference type="GO" id="GO:0003723">
    <property type="term" value="F:RNA binding"/>
    <property type="evidence" value="ECO:0007669"/>
    <property type="project" value="InterPro"/>
</dbReference>
<comment type="caution">
    <text evidence="3">The sequence shown here is derived from an EMBL/GenBank/DDBJ whole genome shotgun (WGS) entry which is preliminary data.</text>
</comment>
<organism evidence="3 4">
    <name type="scientific">Alteromonas genovensis</name>
    <dbReference type="NCBI Taxonomy" id="471225"/>
    <lineage>
        <taxon>Bacteria</taxon>
        <taxon>Pseudomonadati</taxon>
        <taxon>Pseudomonadota</taxon>
        <taxon>Gammaproteobacteria</taxon>
        <taxon>Alteromonadales</taxon>
        <taxon>Alteromonadaceae</taxon>
        <taxon>Alteromonas/Salinimonas group</taxon>
        <taxon>Alteromonas</taxon>
    </lineage>
</organism>
<accession>A0A6N9TJA9</accession>
<dbReference type="Proteomes" id="UP000471381">
    <property type="component" value="Unassembled WGS sequence"/>
</dbReference>
<dbReference type="RefSeq" id="WP_163105351.1">
    <property type="nucleotide sequence ID" value="NZ_JAAAWO010000002.1"/>
</dbReference>
<evidence type="ECO:0000256" key="1">
    <source>
        <dbReference type="ARBA" id="ARBA00010876"/>
    </source>
</evidence>
<feature type="domain" description="Pseudouridine synthase RsuA/RluA-like" evidence="2">
    <location>
        <begin position="13"/>
        <end position="178"/>
    </location>
</feature>
<sequence>MQHIPIIYRDNGVIVVNKPIGIAMHTTSPTHSEHVAQPSAGLGSELGSELEPELGIVELLKRQLNVPQLFLCHRLDTGTSGCLCLTENEHLAAEIGLLFETRQVSKYYLALSDKKPKKKQGLIIGDMKNRRGGQHILLKTTDNPAVTQFFSQSAKQGIRGFLLKPHSGKTHQIRVALKSMGAPILGDSLYGGSSADRLYLHAFMLSLPLKSGTKTFTAPLLEGNEFSDDTVKQWLLTVANPDNFAWPALPSRYTHDSSLSAARQPN</sequence>
<dbReference type="GO" id="GO:0000455">
    <property type="term" value="P:enzyme-directed rRNA pseudouridine synthesis"/>
    <property type="evidence" value="ECO:0007669"/>
    <property type="project" value="TreeGrafter"/>
</dbReference>
<dbReference type="GO" id="GO:0140098">
    <property type="term" value="F:catalytic activity, acting on RNA"/>
    <property type="evidence" value="ECO:0007669"/>
    <property type="project" value="UniProtKB-ARBA"/>
</dbReference>
<comment type="similarity">
    <text evidence="1">Belongs to the pseudouridine synthase RluA family.</text>
</comment>
<dbReference type="InterPro" id="IPR006145">
    <property type="entry name" value="PsdUridine_synth_RsuA/RluA"/>
</dbReference>
<dbReference type="GO" id="GO:0009982">
    <property type="term" value="F:pseudouridine synthase activity"/>
    <property type="evidence" value="ECO:0007669"/>
    <property type="project" value="InterPro"/>
</dbReference>
<dbReference type="EMBL" id="JAAAWO010000002">
    <property type="protein sequence ID" value="NDW14788.1"/>
    <property type="molecule type" value="Genomic_DNA"/>
</dbReference>
<gene>
    <name evidence="3" type="ORF">GTQ48_04490</name>
</gene>
<dbReference type="Gene3D" id="3.30.2350.10">
    <property type="entry name" value="Pseudouridine synthase"/>
    <property type="match status" value="1"/>
</dbReference>
<evidence type="ECO:0000313" key="4">
    <source>
        <dbReference type="Proteomes" id="UP000471381"/>
    </source>
</evidence>
<dbReference type="InterPro" id="IPR050188">
    <property type="entry name" value="RluA_PseudoU_synthase"/>
</dbReference>
<dbReference type="Pfam" id="PF00849">
    <property type="entry name" value="PseudoU_synth_2"/>
    <property type="match status" value="1"/>
</dbReference>
<dbReference type="PANTHER" id="PTHR21600:SF87">
    <property type="entry name" value="RNA PSEUDOURIDYLATE SYNTHASE DOMAIN-CONTAINING PROTEIN 1"/>
    <property type="match status" value="1"/>
</dbReference>
<dbReference type="AlphaFoldDB" id="A0A6N9TJA9"/>
<dbReference type="SUPFAM" id="SSF55120">
    <property type="entry name" value="Pseudouridine synthase"/>
    <property type="match status" value="1"/>
</dbReference>
<proteinExistence type="inferred from homology"/>
<dbReference type="InterPro" id="IPR020103">
    <property type="entry name" value="PsdUridine_synth_cat_dom_sf"/>
</dbReference>
<protein>
    <submittedName>
        <fullName evidence="3">RNA pseudouridine synthase</fullName>
    </submittedName>
</protein>
<name>A0A6N9TJA9_9ALTE</name>